<dbReference type="Proteomes" id="UP000199135">
    <property type="component" value="Unassembled WGS sequence"/>
</dbReference>
<gene>
    <name evidence="6" type="ORF">SAMN05216446_0834</name>
    <name evidence="5" type="ORF">SAMN05216447_102119</name>
</gene>
<dbReference type="GO" id="GO:0003700">
    <property type="term" value="F:DNA-binding transcription factor activity"/>
    <property type="evidence" value="ECO:0007669"/>
    <property type="project" value="TreeGrafter"/>
</dbReference>
<keyword evidence="2" id="KW-0238">DNA-binding</keyword>
<feature type="domain" description="HTH lacI-type" evidence="4">
    <location>
        <begin position="1"/>
        <end position="54"/>
    </location>
</feature>
<keyword evidence="8" id="KW-1185">Reference proteome</keyword>
<proteinExistence type="predicted"/>
<dbReference type="InterPro" id="IPR028082">
    <property type="entry name" value="Peripla_BP_I"/>
</dbReference>
<organism evidence="6 7">
    <name type="scientific">Parafannyhessea umbonata</name>
    <dbReference type="NCBI Taxonomy" id="604330"/>
    <lineage>
        <taxon>Bacteria</taxon>
        <taxon>Bacillati</taxon>
        <taxon>Actinomycetota</taxon>
        <taxon>Coriobacteriia</taxon>
        <taxon>Coriobacteriales</taxon>
        <taxon>Atopobiaceae</taxon>
        <taxon>Parafannyhessea</taxon>
    </lineage>
</organism>
<dbReference type="CDD" id="cd01392">
    <property type="entry name" value="HTH_LacI"/>
    <property type="match status" value="1"/>
</dbReference>
<dbReference type="PANTHER" id="PTHR30146">
    <property type="entry name" value="LACI-RELATED TRANSCRIPTIONAL REPRESSOR"/>
    <property type="match status" value="1"/>
</dbReference>
<dbReference type="InterPro" id="IPR046335">
    <property type="entry name" value="LacI/GalR-like_sensor"/>
</dbReference>
<sequence length="328" mass="36063">MDINEIARMAGVSRATVSRYLNDGYVSEEKRHMIKKVIDETGYVPSQRAQTLRTGKTKLVGVIIPKISSDSVSRMVQGMTKLFRENGYQIILANTDNDAKAEVDYIKLFSGRNKVDGIILIATVFSAAHIRALEACSIPTVVLGQKLEGQSCVFQDDFHALYEITLSALQHGSKPAFLGVREDDVSAGHQRHEGFMAACKELDIRIPQKNVILGGKFSVDAGYNMTEELIESGADVDTIVCATDNIAFGAITCLREYGRRVPEDVQVTGVGDGTLSQVVSPTLTTVHHYYRESGLEAAKILVDAMNGGTTIAREVRMGYEVRRRRSTR</sequence>
<dbReference type="RefSeq" id="WP_078687002.1">
    <property type="nucleotide sequence ID" value="NZ_FNWT01000002.1"/>
</dbReference>
<reference evidence="7 8" key="1">
    <citation type="submission" date="2016-10" db="EMBL/GenBank/DDBJ databases">
        <authorList>
            <person name="Varghese N."/>
            <person name="Submissions S."/>
        </authorList>
    </citation>
    <scope>NUCLEOTIDE SEQUENCE [LARGE SCALE GENOMIC DNA]</scope>
    <source>
        <strain evidence="7">KHGC19</strain>
        <strain evidence="5 8">WCP15</strain>
    </source>
</reference>
<dbReference type="Proteomes" id="UP000199128">
    <property type="component" value="Unassembled WGS sequence"/>
</dbReference>
<dbReference type="Gene3D" id="3.40.50.2300">
    <property type="match status" value="2"/>
</dbReference>
<name>A0A1H9P5M7_9ACTN</name>
<reference evidence="6" key="2">
    <citation type="submission" date="2016-10" db="EMBL/GenBank/DDBJ databases">
        <authorList>
            <person name="de Groot N.N."/>
        </authorList>
    </citation>
    <scope>NUCLEOTIDE SEQUENCE [LARGE SCALE GENOMIC DNA]</scope>
    <source>
        <strain evidence="6">KHGC19</strain>
    </source>
</reference>
<evidence type="ECO:0000259" key="4">
    <source>
        <dbReference type="PROSITE" id="PS50932"/>
    </source>
</evidence>
<evidence type="ECO:0000313" key="5">
    <source>
        <dbReference type="EMBL" id="SEH42954.1"/>
    </source>
</evidence>
<dbReference type="SUPFAM" id="SSF47413">
    <property type="entry name" value="lambda repressor-like DNA-binding domains"/>
    <property type="match status" value="1"/>
</dbReference>
<dbReference type="InterPro" id="IPR000843">
    <property type="entry name" value="HTH_LacI"/>
</dbReference>
<dbReference type="SMART" id="SM00354">
    <property type="entry name" value="HTH_LACI"/>
    <property type="match status" value="1"/>
</dbReference>
<dbReference type="CDD" id="cd01542">
    <property type="entry name" value="PBP1_TreR-like"/>
    <property type="match status" value="1"/>
</dbReference>
<evidence type="ECO:0000313" key="7">
    <source>
        <dbReference type="Proteomes" id="UP000199128"/>
    </source>
</evidence>
<protein>
    <submittedName>
        <fullName evidence="6">Transcriptional regulator, LacI family</fullName>
    </submittedName>
</protein>
<dbReference type="AlphaFoldDB" id="A0A1H9P5M7"/>
<evidence type="ECO:0000313" key="8">
    <source>
        <dbReference type="Proteomes" id="UP000199135"/>
    </source>
</evidence>
<evidence type="ECO:0000256" key="3">
    <source>
        <dbReference type="ARBA" id="ARBA00023163"/>
    </source>
</evidence>
<dbReference type="Gene3D" id="1.10.260.40">
    <property type="entry name" value="lambda repressor-like DNA-binding domains"/>
    <property type="match status" value="1"/>
</dbReference>
<dbReference type="Pfam" id="PF00356">
    <property type="entry name" value="LacI"/>
    <property type="match status" value="1"/>
</dbReference>
<dbReference type="InterPro" id="IPR010982">
    <property type="entry name" value="Lambda_DNA-bd_dom_sf"/>
</dbReference>
<dbReference type="GO" id="GO:0000976">
    <property type="term" value="F:transcription cis-regulatory region binding"/>
    <property type="evidence" value="ECO:0007669"/>
    <property type="project" value="TreeGrafter"/>
</dbReference>
<accession>A0A1H9P5M7</accession>
<dbReference type="Pfam" id="PF13377">
    <property type="entry name" value="Peripla_BP_3"/>
    <property type="match status" value="1"/>
</dbReference>
<evidence type="ECO:0000313" key="6">
    <source>
        <dbReference type="EMBL" id="SER43500.1"/>
    </source>
</evidence>
<dbReference type="SUPFAM" id="SSF53822">
    <property type="entry name" value="Periplasmic binding protein-like I"/>
    <property type="match status" value="1"/>
</dbReference>
<evidence type="ECO:0000256" key="1">
    <source>
        <dbReference type="ARBA" id="ARBA00023015"/>
    </source>
</evidence>
<dbReference type="PANTHER" id="PTHR30146:SF146">
    <property type="entry name" value="HTH-TYPE TRANSCRIPTIONAL REGULATOR TRER"/>
    <property type="match status" value="1"/>
</dbReference>
<keyword evidence="3" id="KW-0804">Transcription</keyword>
<keyword evidence="1" id="KW-0805">Transcription regulation</keyword>
<dbReference type="PROSITE" id="PS50932">
    <property type="entry name" value="HTH_LACI_2"/>
    <property type="match status" value="1"/>
</dbReference>
<dbReference type="EMBL" id="FNWT01000002">
    <property type="protein sequence ID" value="SEH42954.1"/>
    <property type="molecule type" value="Genomic_DNA"/>
</dbReference>
<dbReference type="EMBL" id="FOGP01000002">
    <property type="protein sequence ID" value="SER43500.1"/>
    <property type="molecule type" value="Genomic_DNA"/>
</dbReference>
<evidence type="ECO:0000256" key="2">
    <source>
        <dbReference type="ARBA" id="ARBA00023125"/>
    </source>
</evidence>
<dbReference type="PROSITE" id="PS00356">
    <property type="entry name" value="HTH_LACI_1"/>
    <property type="match status" value="1"/>
</dbReference>